<evidence type="ECO:0000313" key="2">
    <source>
        <dbReference type="EMBL" id="CAH2019551.1"/>
    </source>
</evidence>
<comment type="caution">
    <text evidence="2">The sequence shown here is derived from an EMBL/GenBank/DDBJ whole genome shotgun (WGS) entry which is preliminary data.</text>
</comment>
<accession>A0A9P0QGG6</accession>
<evidence type="ECO:0000313" key="1">
    <source>
        <dbReference type="EMBL" id="CAH2001136.1"/>
    </source>
</evidence>
<sequence length="69" mass="8392">MAGKKWSYKDLENMTYEEYRNIFFEDILQEMNRRMIKMGQMKTCILQHKSGTTPYAMVVQYLQCRFVSH</sequence>
<protein>
    <submittedName>
        <fullName evidence="2">Uncharacterized protein</fullName>
    </submittedName>
</protein>
<reference evidence="2" key="1">
    <citation type="submission" date="2022-03" db="EMBL/GenBank/DDBJ databases">
        <authorList>
            <person name="Sayadi A."/>
        </authorList>
    </citation>
    <scope>NUCLEOTIDE SEQUENCE</scope>
</reference>
<keyword evidence="3" id="KW-1185">Reference proteome</keyword>
<proteinExistence type="predicted"/>
<organism evidence="2 3">
    <name type="scientific">Acanthoscelides obtectus</name>
    <name type="common">Bean weevil</name>
    <name type="synonym">Bruchus obtectus</name>
    <dbReference type="NCBI Taxonomy" id="200917"/>
    <lineage>
        <taxon>Eukaryota</taxon>
        <taxon>Metazoa</taxon>
        <taxon>Ecdysozoa</taxon>
        <taxon>Arthropoda</taxon>
        <taxon>Hexapoda</taxon>
        <taxon>Insecta</taxon>
        <taxon>Pterygota</taxon>
        <taxon>Neoptera</taxon>
        <taxon>Endopterygota</taxon>
        <taxon>Coleoptera</taxon>
        <taxon>Polyphaga</taxon>
        <taxon>Cucujiformia</taxon>
        <taxon>Chrysomeloidea</taxon>
        <taxon>Chrysomelidae</taxon>
        <taxon>Bruchinae</taxon>
        <taxon>Bruchini</taxon>
        <taxon>Acanthoscelides</taxon>
    </lineage>
</organism>
<evidence type="ECO:0000313" key="3">
    <source>
        <dbReference type="Proteomes" id="UP001152888"/>
    </source>
</evidence>
<dbReference type="EMBL" id="CAKOFQ010007437">
    <property type="protein sequence ID" value="CAH2001136.1"/>
    <property type="molecule type" value="Genomic_DNA"/>
</dbReference>
<gene>
    <name evidence="1" type="ORF">ACAOBT_LOCUS26015</name>
    <name evidence="2" type="ORF">ACAOBT_LOCUS37223</name>
</gene>
<name>A0A9P0QGG6_ACAOB</name>
<dbReference type="Proteomes" id="UP001152888">
    <property type="component" value="Unassembled WGS sequence"/>
</dbReference>
<dbReference type="AlphaFoldDB" id="A0A9P0QGG6"/>
<dbReference type="EMBL" id="CAKOFQ010010334">
    <property type="protein sequence ID" value="CAH2019551.1"/>
    <property type="molecule type" value="Genomic_DNA"/>
</dbReference>